<evidence type="ECO:0000313" key="2">
    <source>
        <dbReference type="Proteomes" id="UP001172386"/>
    </source>
</evidence>
<evidence type="ECO:0000313" key="1">
    <source>
        <dbReference type="EMBL" id="KAJ9657003.1"/>
    </source>
</evidence>
<protein>
    <submittedName>
        <fullName evidence="1">Uncharacterized protein</fullName>
    </submittedName>
</protein>
<organism evidence="1 2">
    <name type="scientific">Neophaeococcomyces mojaviensis</name>
    <dbReference type="NCBI Taxonomy" id="3383035"/>
    <lineage>
        <taxon>Eukaryota</taxon>
        <taxon>Fungi</taxon>
        <taxon>Dikarya</taxon>
        <taxon>Ascomycota</taxon>
        <taxon>Pezizomycotina</taxon>
        <taxon>Eurotiomycetes</taxon>
        <taxon>Chaetothyriomycetidae</taxon>
        <taxon>Chaetothyriales</taxon>
        <taxon>Chaetothyriales incertae sedis</taxon>
        <taxon>Neophaeococcomyces</taxon>
    </lineage>
</organism>
<proteinExistence type="predicted"/>
<dbReference type="Proteomes" id="UP001172386">
    <property type="component" value="Unassembled WGS sequence"/>
</dbReference>
<accession>A0ACC3A837</accession>
<dbReference type="EMBL" id="JAPDRQ010000070">
    <property type="protein sequence ID" value="KAJ9657003.1"/>
    <property type="molecule type" value="Genomic_DNA"/>
</dbReference>
<sequence>MSAPPVYNHVPLTALRNIRVLDVQPALESSTELRCELRQVSLDDDPFPKYSALSYTWEGQVPNCPAFCARGNLYVTKNCFAAIVKLRKPQETITLWIDSICIDQTSVAEKNVQVALMGEIYKGADQVVVWLGEWDGDVRKAVEIIKDIGSVRQGIGMASGEELLVQQQMPTQHPSDDVLRPLYHKPYFSRMWTVQEVALAKGYNVIIYNGPDPLDQLPWRDLILATDALLICHYDWVDLSRTVKLHKRLVTMIILERYPLMREVYERKPGDLMKTAMVWPIMVDSREKVATDVKDKVFALYGVFQELKIANTLPAPDYSKSVEDIYRELTIACIESDKNLYVLLDAPSDYRHLRPDLASWVPDWSDPGWRGKGNGDCRIAEVRGRFCAAGPAEPTWEFSAEGCKLLLRGKIVDEVILCGEPFCGLANIESILAQLKRSEDSSSSNSVFDSYKHELYEAYTILKSWVEICSWYDNYSTTGETPKQALRRILLHDYWINDDELSAFNAWFAIMSSPNPDVEVFRAHYGVQVGLRSIEDAVAEQVIRQFPPETIAVAAFEMRPGGSFHTRVLTYSNRKGFFVTEAGRMGTAAARVETNQNGRAKAVNLVQAGDKIAVVAGLAMPIILRPVVEGGGTTDSTQEDGKLVYRLVTHAHVHGIMHGEAWEDESTVLEEIILV</sequence>
<keyword evidence="2" id="KW-1185">Reference proteome</keyword>
<reference evidence="1" key="1">
    <citation type="submission" date="2022-10" db="EMBL/GenBank/DDBJ databases">
        <title>Culturing micro-colonial fungi from biological soil crusts in the Mojave desert and describing Neophaeococcomyces mojavensis, and introducing the new genera and species Taxawa tesnikishii.</title>
        <authorList>
            <person name="Kurbessoian T."/>
            <person name="Stajich J.E."/>
        </authorList>
    </citation>
    <scope>NUCLEOTIDE SEQUENCE</scope>
    <source>
        <strain evidence="1">JES_112</strain>
    </source>
</reference>
<comment type="caution">
    <text evidence="1">The sequence shown here is derived from an EMBL/GenBank/DDBJ whole genome shotgun (WGS) entry which is preliminary data.</text>
</comment>
<name>A0ACC3A837_9EURO</name>
<gene>
    <name evidence="1" type="ORF">H2198_004603</name>
</gene>